<reference evidence="2" key="1">
    <citation type="journal article" date="2022" name="bioRxiv">
        <title>Sequencing and chromosome-scale assembly of the giantPleurodeles waltlgenome.</title>
        <authorList>
            <person name="Brown T."/>
            <person name="Elewa A."/>
            <person name="Iarovenko S."/>
            <person name="Subramanian E."/>
            <person name="Araus A.J."/>
            <person name="Petzold A."/>
            <person name="Susuki M."/>
            <person name="Suzuki K.-i.T."/>
            <person name="Hayashi T."/>
            <person name="Toyoda A."/>
            <person name="Oliveira C."/>
            <person name="Osipova E."/>
            <person name="Leigh N.D."/>
            <person name="Simon A."/>
            <person name="Yun M.H."/>
        </authorList>
    </citation>
    <scope>NUCLEOTIDE SEQUENCE</scope>
    <source>
        <strain evidence="2">20211129_DDA</strain>
        <tissue evidence="2">Liver</tissue>
    </source>
</reference>
<comment type="caution">
    <text evidence="2">The sequence shown here is derived from an EMBL/GenBank/DDBJ whole genome shotgun (WGS) entry which is preliminary data.</text>
</comment>
<protein>
    <submittedName>
        <fullName evidence="2">Uncharacterized protein</fullName>
    </submittedName>
</protein>
<gene>
    <name evidence="2" type="ORF">NDU88_006611</name>
</gene>
<sequence length="243" mass="25622">MRQDGAAALAGSDIIGCQIFLCNPVIRLGRRARGSNNNLVALCVFCALVLPRSFLSQAGLQAAMAPKVVRGSRVKLGTQDRRLSHLPYRGGASRSGSNGSTGGQATARAEVAQEAVESNHTVTDHNCKLRNEARLASAHGGLIIPLMFKALQPVEVLADNTDKKSPNSDHLQTRVAAVTEARGDSSNSLSMVTSVPTTFEDRVLSQMDDTNVGNGLQGQSNTVRGLSLDSLCLAISNIGSNEQ</sequence>
<dbReference type="Proteomes" id="UP001066276">
    <property type="component" value="Chromosome 8"/>
</dbReference>
<keyword evidence="3" id="KW-1185">Reference proteome</keyword>
<dbReference type="AlphaFoldDB" id="A0AAV7NTZ3"/>
<feature type="region of interest" description="Disordered" evidence="1">
    <location>
        <begin position="85"/>
        <end position="123"/>
    </location>
</feature>
<evidence type="ECO:0000256" key="1">
    <source>
        <dbReference type="SAM" id="MobiDB-lite"/>
    </source>
</evidence>
<accession>A0AAV7NTZ3</accession>
<proteinExistence type="predicted"/>
<evidence type="ECO:0000313" key="2">
    <source>
        <dbReference type="EMBL" id="KAJ1118420.1"/>
    </source>
</evidence>
<dbReference type="EMBL" id="JANPWB010000012">
    <property type="protein sequence ID" value="KAJ1118420.1"/>
    <property type="molecule type" value="Genomic_DNA"/>
</dbReference>
<evidence type="ECO:0000313" key="3">
    <source>
        <dbReference type="Proteomes" id="UP001066276"/>
    </source>
</evidence>
<organism evidence="2 3">
    <name type="scientific">Pleurodeles waltl</name>
    <name type="common">Iberian ribbed newt</name>
    <dbReference type="NCBI Taxonomy" id="8319"/>
    <lineage>
        <taxon>Eukaryota</taxon>
        <taxon>Metazoa</taxon>
        <taxon>Chordata</taxon>
        <taxon>Craniata</taxon>
        <taxon>Vertebrata</taxon>
        <taxon>Euteleostomi</taxon>
        <taxon>Amphibia</taxon>
        <taxon>Batrachia</taxon>
        <taxon>Caudata</taxon>
        <taxon>Salamandroidea</taxon>
        <taxon>Salamandridae</taxon>
        <taxon>Pleurodelinae</taxon>
        <taxon>Pleurodeles</taxon>
    </lineage>
</organism>
<name>A0AAV7NTZ3_PLEWA</name>